<dbReference type="AlphaFoldDB" id="C6V3W1"/>
<keyword evidence="1" id="KW-0812">Transmembrane</keyword>
<evidence type="ECO:0000313" key="3">
    <source>
        <dbReference type="Proteomes" id="UP000001627"/>
    </source>
</evidence>
<feature type="transmembrane region" description="Helical" evidence="1">
    <location>
        <begin position="67"/>
        <end position="86"/>
    </location>
</feature>
<feature type="transmembrane region" description="Helical" evidence="1">
    <location>
        <begin position="160"/>
        <end position="184"/>
    </location>
</feature>
<evidence type="ECO:0000313" key="2">
    <source>
        <dbReference type="EMBL" id="ACT69076.1"/>
    </source>
</evidence>
<feature type="transmembrane region" description="Helical" evidence="1">
    <location>
        <begin position="132"/>
        <end position="154"/>
    </location>
</feature>
<gene>
    <name evidence="2" type="ordered locus">NRI_0079</name>
</gene>
<sequence length="223" mass="23924">MFVVMARFLSTFFKPVSPSAQKLRRAIFHPSSSKAVIAIAALWACILIAYCVLQIPRYGRIRSFSESISALLLPVIGVTVFSFLTLRGIPSISEKDTAIAKAVSELHIQGGYQELHSAASELKEIKKPSMRLIGTCVVSFSVALALVDVSLGAAAGTNAYGFFVFLEASLVIAACAGLVGFLALHHQSRVATALSNLSEEQVDGIVDAVRLEQIAKARTQNRT</sequence>
<evidence type="ECO:0000256" key="1">
    <source>
        <dbReference type="SAM" id="Phobius"/>
    </source>
</evidence>
<dbReference type="HOGENOM" id="CLU_1239079_0_0_5"/>
<protein>
    <submittedName>
        <fullName evidence="2">Uncharacterized protein</fullName>
    </submittedName>
</protein>
<keyword evidence="1" id="KW-0472">Membrane</keyword>
<name>C6V3W1_NEORI</name>
<reference evidence="2 3" key="1">
    <citation type="journal article" date="2009" name="Nucleic Acids Res.">
        <title>Analysis of complete genome sequence of Neorickettsia risticii: causative agent of Potomac horse fever.</title>
        <authorList>
            <person name="Lin M."/>
            <person name="Zhang C."/>
            <person name="Gibson K."/>
            <person name="Rikihisa Y."/>
        </authorList>
    </citation>
    <scope>NUCLEOTIDE SEQUENCE [LARGE SCALE GENOMIC DNA]</scope>
    <source>
        <strain evidence="2 3">Illinois</strain>
    </source>
</reference>
<dbReference type="EMBL" id="CP001431">
    <property type="protein sequence ID" value="ACT69076.1"/>
    <property type="molecule type" value="Genomic_DNA"/>
</dbReference>
<keyword evidence="1" id="KW-1133">Transmembrane helix</keyword>
<feature type="transmembrane region" description="Helical" evidence="1">
    <location>
        <begin position="35"/>
        <end position="55"/>
    </location>
</feature>
<dbReference type="KEGG" id="nri:NRI_0079"/>
<proteinExistence type="predicted"/>
<dbReference type="Proteomes" id="UP000001627">
    <property type="component" value="Chromosome"/>
</dbReference>
<keyword evidence="3" id="KW-1185">Reference proteome</keyword>
<organism evidence="2 3">
    <name type="scientific">Neorickettsia risticii (strain Illinois)</name>
    <dbReference type="NCBI Taxonomy" id="434131"/>
    <lineage>
        <taxon>Bacteria</taxon>
        <taxon>Pseudomonadati</taxon>
        <taxon>Pseudomonadota</taxon>
        <taxon>Alphaproteobacteria</taxon>
        <taxon>Rickettsiales</taxon>
        <taxon>Anaplasmataceae</taxon>
        <taxon>Neorickettsia</taxon>
    </lineage>
</organism>
<accession>C6V3W1</accession>